<keyword evidence="2" id="KW-1185">Reference proteome</keyword>
<dbReference type="BioCyc" id="PSP1104324:GJSN-818-MONOMER"/>
<sequence length="103" mass="10707">MCVATPINKTLNDTESICLFWVGSPPGFVRLGRLVKLAKSGDSYAPVFEAGTLPKLTISGIRGAGASGPSTGDTSTISTATAPARSDAAYMRQLARCEVQQMA</sequence>
<dbReference type="Proteomes" id="UP000005867">
    <property type="component" value="Chromosome"/>
</dbReference>
<name>G7VAP0_9CREN</name>
<organism evidence="1 2">
    <name type="scientific">Pyrobaculum ferrireducens</name>
    <dbReference type="NCBI Taxonomy" id="1104324"/>
    <lineage>
        <taxon>Archaea</taxon>
        <taxon>Thermoproteota</taxon>
        <taxon>Thermoprotei</taxon>
        <taxon>Thermoproteales</taxon>
        <taxon>Thermoproteaceae</taxon>
        <taxon>Pyrobaculum</taxon>
    </lineage>
</organism>
<dbReference type="HOGENOM" id="CLU_2257477_0_0_2"/>
<dbReference type="EMBL" id="CP003098">
    <property type="protein sequence ID" value="AET32279.1"/>
    <property type="molecule type" value="Genomic_DNA"/>
</dbReference>
<evidence type="ECO:0000313" key="2">
    <source>
        <dbReference type="Proteomes" id="UP000005867"/>
    </source>
</evidence>
<dbReference type="AlphaFoldDB" id="G7VAP0"/>
<evidence type="ECO:0000313" key="1">
    <source>
        <dbReference type="EMBL" id="AET32279.1"/>
    </source>
</evidence>
<reference evidence="1 2" key="1">
    <citation type="journal article" date="2012" name="J. Bacteriol.">
        <title>Complete genome sequence of strain 1860, a crenarchaeon of the genus pyrobaculum able to grow with various electron acceptors.</title>
        <authorList>
            <person name="Mardanov A.V."/>
            <person name="Gumerov V.M."/>
            <person name="Slobodkina G.B."/>
            <person name="Beletsky A.V."/>
            <person name="Bonch-Osmolovskaya E.A."/>
            <person name="Ravin N.V."/>
            <person name="Skryabin K.G."/>
        </authorList>
    </citation>
    <scope>NUCLEOTIDE SEQUENCE [LARGE SCALE GENOMIC DNA]</scope>
    <source>
        <strain evidence="1 2">1860</strain>
    </source>
</reference>
<gene>
    <name evidence="1" type="ORF">P186_0837</name>
</gene>
<proteinExistence type="predicted"/>
<dbReference type="GeneID" id="11595097"/>
<dbReference type="RefSeq" id="WP_014288107.1">
    <property type="nucleotide sequence ID" value="NC_016645.1"/>
</dbReference>
<accession>G7VAP0</accession>
<protein>
    <submittedName>
        <fullName evidence="1">Uncharacterized protein</fullName>
    </submittedName>
</protein>
<dbReference type="KEGG" id="pyr:P186_0837"/>